<dbReference type="PANTHER" id="PTHR47649">
    <property type="entry name" value="RIBONUCLEASE D"/>
    <property type="match status" value="1"/>
</dbReference>
<keyword evidence="9" id="KW-1185">Reference proteome</keyword>
<dbReference type="InterPro" id="IPR036397">
    <property type="entry name" value="RNaseH_sf"/>
</dbReference>
<dbReference type="eggNOG" id="COG0349">
    <property type="taxonomic scope" value="Bacteria"/>
</dbReference>
<dbReference type="Gene3D" id="3.30.420.10">
    <property type="entry name" value="Ribonuclease H-like superfamily/Ribonuclease H"/>
    <property type="match status" value="1"/>
</dbReference>
<keyword evidence="4 6" id="KW-0378">Hydrolase</keyword>
<keyword evidence="2 6" id="KW-0819">tRNA processing</keyword>
<dbReference type="InterPro" id="IPR012337">
    <property type="entry name" value="RNaseH-like_sf"/>
</dbReference>
<protein>
    <recommendedName>
        <fullName evidence="6">Ribonuclease D</fullName>
        <shortName evidence="6">RNase D</shortName>
        <ecNumber evidence="6">3.1.13.5</ecNumber>
    </recommendedName>
</protein>
<comment type="subcellular location">
    <subcellularLocation>
        <location evidence="6">Cytoplasm</location>
    </subcellularLocation>
</comment>
<evidence type="ECO:0000313" key="9">
    <source>
        <dbReference type="Proteomes" id="UP000015480"/>
    </source>
</evidence>
<dbReference type="PROSITE" id="PS50967">
    <property type="entry name" value="HRDC"/>
    <property type="match status" value="1"/>
</dbReference>
<dbReference type="AlphaFoldDB" id="S5XX28"/>
<dbReference type="InterPro" id="IPR044876">
    <property type="entry name" value="HRDC_dom_sf"/>
</dbReference>
<dbReference type="Gene3D" id="1.10.150.80">
    <property type="entry name" value="HRDC domain"/>
    <property type="match status" value="1"/>
</dbReference>
<organism evidence="8 9">
    <name type="scientific">Paracoccus aminophilus JCM 7686</name>
    <dbReference type="NCBI Taxonomy" id="1367847"/>
    <lineage>
        <taxon>Bacteria</taxon>
        <taxon>Pseudomonadati</taxon>
        <taxon>Pseudomonadota</taxon>
        <taxon>Alphaproteobacteria</taxon>
        <taxon>Rhodobacterales</taxon>
        <taxon>Paracoccaceae</taxon>
        <taxon>Paracoccus</taxon>
    </lineage>
</organism>
<dbReference type="GO" id="GO:0033890">
    <property type="term" value="F:ribonuclease D activity"/>
    <property type="evidence" value="ECO:0007669"/>
    <property type="project" value="UniProtKB-UniRule"/>
</dbReference>
<dbReference type="PANTHER" id="PTHR47649:SF1">
    <property type="entry name" value="RIBONUCLEASE D"/>
    <property type="match status" value="1"/>
</dbReference>
<dbReference type="InterPro" id="IPR002121">
    <property type="entry name" value="HRDC_dom"/>
</dbReference>
<sequence length="426" mass="46571">MFVGQICFCTVIFQRRIGGRPAHIERLRRMSAPAIETITTTEALAAFCAEAKTMPYVTLDTEFLRERTYYSKLCLIQAALPPAGIGKGGSGGGRAVLIDPIVGNMSLEPLYDLFRHQATVKVFHAARQDLEIFYHDAGVLPDPLFDTQIAAMVCGFGEQAGYETLVKKIARQPLDKSSRFTDWSRRPLTEDQAAYAIADVIHLRAIYEYLSAQLQKTGRGPWVEEEVGVLLDPETYITRPDEAWERVRTRSGSPRFLAVVRELARFREIYAQKNDVPRSRVYKDDALIELASTRPLNENDLGKSRLLLREARKGEIATGILAAVKAGTEAKELPKATLEEPGRPGNAALADLLRVLLKAKSDAADVAPKLIASSADLDAIASGARDLPALSGWRAEVFGKDALRLAAGEIALSAEGGAVRIVPVTG</sequence>
<dbReference type="HAMAP" id="MF_01899">
    <property type="entry name" value="RNase_D"/>
    <property type="match status" value="1"/>
</dbReference>
<dbReference type="InterPro" id="IPR010997">
    <property type="entry name" value="HRDC-like_sf"/>
</dbReference>
<dbReference type="InterPro" id="IPR051086">
    <property type="entry name" value="RNase_D-like"/>
</dbReference>
<keyword evidence="1 6" id="KW-0963">Cytoplasm</keyword>
<feature type="domain" description="HRDC" evidence="7">
    <location>
        <begin position="253"/>
        <end position="334"/>
    </location>
</feature>
<gene>
    <name evidence="6" type="primary">rnd</name>
    <name evidence="8" type="ORF">JCM7686_0886</name>
</gene>
<dbReference type="Pfam" id="PF01612">
    <property type="entry name" value="DNA_pol_A_exo1"/>
    <property type="match status" value="1"/>
</dbReference>
<evidence type="ECO:0000256" key="3">
    <source>
        <dbReference type="ARBA" id="ARBA00022722"/>
    </source>
</evidence>
<evidence type="ECO:0000313" key="8">
    <source>
        <dbReference type="EMBL" id="AGT07995.1"/>
    </source>
</evidence>
<dbReference type="SMART" id="SM00474">
    <property type="entry name" value="35EXOc"/>
    <property type="match status" value="1"/>
</dbReference>
<dbReference type="PATRIC" id="fig|1367847.3.peg.846"/>
<reference evidence="8 9" key="1">
    <citation type="journal article" date="2014" name="BMC Genomics">
        <title>Architecture and functions of a multipartite genome of the methylotrophic bacterium Paracoccus aminophilus JCM 7686, containing primary and secondary chromids.</title>
        <authorList>
            <person name="Dziewit L."/>
            <person name="Czarnecki J."/>
            <person name="Wibberg D."/>
            <person name="Radlinska M."/>
            <person name="Mrozek P."/>
            <person name="Szymczak M."/>
            <person name="Schluter A."/>
            <person name="Puhler A."/>
            <person name="Bartosik D."/>
        </authorList>
    </citation>
    <scope>NUCLEOTIDE SEQUENCE [LARGE SCALE GENOMIC DNA]</scope>
    <source>
        <strain evidence="8">JCM 7686</strain>
    </source>
</reference>
<keyword evidence="5 6" id="KW-0269">Exonuclease</keyword>
<dbReference type="InterPro" id="IPR006292">
    <property type="entry name" value="RNase_D"/>
</dbReference>
<dbReference type="Proteomes" id="UP000015480">
    <property type="component" value="Chromosome"/>
</dbReference>
<dbReference type="GO" id="GO:0000166">
    <property type="term" value="F:nucleotide binding"/>
    <property type="evidence" value="ECO:0007669"/>
    <property type="project" value="InterPro"/>
</dbReference>
<dbReference type="GO" id="GO:0042780">
    <property type="term" value="P:tRNA 3'-end processing"/>
    <property type="evidence" value="ECO:0007669"/>
    <property type="project" value="UniProtKB-UniRule"/>
</dbReference>
<accession>S5XX28</accession>
<evidence type="ECO:0000256" key="2">
    <source>
        <dbReference type="ARBA" id="ARBA00022694"/>
    </source>
</evidence>
<dbReference type="STRING" id="1367847.JCM7686_0886"/>
<comment type="cofactor">
    <cofactor evidence="6">
        <name>a divalent metal cation</name>
        <dbReference type="ChEBI" id="CHEBI:60240"/>
    </cofactor>
</comment>
<dbReference type="Pfam" id="PF00570">
    <property type="entry name" value="HRDC"/>
    <property type="match status" value="1"/>
</dbReference>
<evidence type="ECO:0000256" key="6">
    <source>
        <dbReference type="HAMAP-Rule" id="MF_01899"/>
    </source>
</evidence>
<evidence type="ECO:0000256" key="4">
    <source>
        <dbReference type="ARBA" id="ARBA00022801"/>
    </source>
</evidence>
<dbReference type="SUPFAM" id="SSF47819">
    <property type="entry name" value="HRDC-like"/>
    <property type="match status" value="2"/>
</dbReference>
<proteinExistence type="inferred from homology"/>
<dbReference type="EMBL" id="CP006650">
    <property type="protein sequence ID" value="AGT07995.1"/>
    <property type="molecule type" value="Genomic_DNA"/>
</dbReference>
<name>S5XX28_PARAH</name>
<dbReference type="KEGG" id="pami:JCM7686_0886"/>
<dbReference type="GO" id="GO:0005737">
    <property type="term" value="C:cytoplasm"/>
    <property type="evidence" value="ECO:0007669"/>
    <property type="project" value="UniProtKB-SubCell"/>
</dbReference>
<dbReference type="SUPFAM" id="SSF53098">
    <property type="entry name" value="Ribonuclease H-like"/>
    <property type="match status" value="1"/>
</dbReference>
<dbReference type="EC" id="3.1.13.5" evidence="6"/>
<dbReference type="CDD" id="cd06142">
    <property type="entry name" value="RNaseD_exo"/>
    <property type="match status" value="1"/>
</dbReference>
<comment type="similarity">
    <text evidence="6">Belongs to the RNase D family.</text>
</comment>
<dbReference type="NCBIfam" id="TIGR01388">
    <property type="entry name" value="rnd"/>
    <property type="match status" value="1"/>
</dbReference>
<evidence type="ECO:0000256" key="5">
    <source>
        <dbReference type="ARBA" id="ARBA00022839"/>
    </source>
</evidence>
<keyword evidence="3 6" id="KW-0540">Nuclease</keyword>
<comment type="catalytic activity">
    <reaction evidence="6">
        <text>Exonucleolytic cleavage that removes extra residues from the 3'-terminus of tRNA to produce 5'-mononucleotides.</text>
        <dbReference type="EC" id="3.1.13.5"/>
    </reaction>
</comment>
<dbReference type="HOGENOM" id="CLU_042387_0_0_5"/>
<dbReference type="InterPro" id="IPR002562">
    <property type="entry name" value="3'-5'_exonuclease_dom"/>
</dbReference>
<evidence type="ECO:0000259" key="7">
    <source>
        <dbReference type="PROSITE" id="PS50967"/>
    </source>
</evidence>
<dbReference type="GO" id="GO:0003676">
    <property type="term" value="F:nucleic acid binding"/>
    <property type="evidence" value="ECO:0007669"/>
    <property type="project" value="InterPro"/>
</dbReference>
<comment type="function">
    <text evidence="6">Exonuclease involved in the 3' processing of various precursor tRNAs. Initiates hydrolysis at the 3'-terminus of an RNA molecule and releases 5'-mononucleotides.</text>
</comment>
<dbReference type="GO" id="GO:0008408">
    <property type="term" value="F:3'-5' exonuclease activity"/>
    <property type="evidence" value="ECO:0007669"/>
    <property type="project" value="InterPro"/>
</dbReference>
<evidence type="ECO:0000256" key="1">
    <source>
        <dbReference type="ARBA" id="ARBA00022490"/>
    </source>
</evidence>